<keyword evidence="1" id="KW-0328">Glycosyltransferase</keyword>
<keyword evidence="2" id="KW-0808">Transferase</keyword>
<dbReference type="PANTHER" id="PTHR22916">
    <property type="entry name" value="GLYCOSYLTRANSFERASE"/>
    <property type="match status" value="1"/>
</dbReference>
<gene>
    <name evidence="4" type="ORF">H8S67_15000</name>
</gene>
<evidence type="ECO:0000259" key="3">
    <source>
        <dbReference type="Pfam" id="PF00535"/>
    </source>
</evidence>
<evidence type="ECO:0000256" key="2">
    <source>
        <dbReference type="ARBA" id="ARBA00022679"/>
    </source>
</evidence>
<dbReference type="PANTHER" id="PTHR22916:SF51">
    <property type="entry name" value="GLYCOSYLTRANSFERASE EPSH-RELATED"/>
    <property type="match status" value="1"/>
</dbReference>
<dbReference type="RefSeq" id="WP_186967848.1">
    <property type="nucleotide sequence ID" value="NZ_JACOOE010000007.1"/>
</dbReference>
<keyword evidence="5" id="KW-1185">Reference proteome</keyword>
<reference evidence="4 5" key="1">
    <citation type="submission" date="2020-08" db="EMBL/GenBank/DDBJ databases">
        <title>Genome public.</title>
        <authorList>
            <person name="Liu C."/>
            <person name="Sun Q."/>
        </authorList>
    </citation>
    <scope>NUCLEOTIDE SEQUENCE [LARGE SCALE GENOMIC DNA]</scope>
    <source>
        <strain evidence="4 5">M27</strain>
    </source>
</reference>
<dbReference type="Pfam" id="PF00535">
    <property type="entry name" value="Glycos_transf_2"/>
    <property type="match status" value="1"/>
</dbReference>
<sequence length="341" mass="39737">MNPKVSIIVPVYNVERYLDRCVQSLMNQTLKEIEIILVDDGSPDKCPQMCDEYAKNDYRVKVIHKNNAGLGMACNSGIEIVKGDYIAFCDSDDYVDVKMYEAMYKAALEHHADVVFTGIQTVDENGVVRPMSQPSQKAVLTQRKQIEAYLLNMVASEPSATNDRDIQMSAKVVLYKREMIEKYHLRFESERVYISEDLIWHIDVLAHASCVCLLPETFYYYYCNTTSLSKKVRTDRFPFFKSLHDEILHRCRNYGISDEIKLRADRLLIGYTRSDLKRVFNSLELSFKQKRELMVLVCEDAVLGNIFKTYPIQVMTLKHRIVLYLMKYKCYLLLNLLFRLS</sequence>
<evidence type="ECO:0000313" key="5">
    <source>
        <dbReference type="Proteomes" id="UP000600600"/>
    </source>
</evidence>
<dbReference type="InterPro" id="IPR001173">
    <property type="entry name" value="Glyco_trans_2-like"/>
</dbReference>
<name>A0ABR7CDW0_9BACE</name>
<dbReference type="SUPFAM" id="SSF53448">
    <property type="entry name" value="Nucleotide-diphospho-sugar transferases"/>
    <property type="match status" value="1"/>
</dbReference>
<protein>
    <submittedName>
        <fullName evidence="4">Glycosyltransferase</fullName>
    </submittedName>
</protein>
<dbReference type="Proteomes" id="UP000600600">
    <property type="component" value="Unassembled WGS sequence"/>
</dbReference>
<evidence type="ECO:0000313" key="4">
    <source>
        <dbReference type="EMBL" id="MBC5605968.1"/>
    </source>
</evidence>
<organism evidence="4 5">
    <name type="scientific">Bacteroides difficilis</name>
    <dbReference type="NCBI Taxonomy" id="2763021"/>
    <lineage>
        <taxon>Bacteria</taxon>
        <taxon>Pseudomonadati</taxon>
        <taxon>Bacteroidota</taxon>
        <taxon>Bacteroidia</taxon>
        <taxon>Bacteroidales</taxon>
        <taxon>Bacteroidaceae</taxon>
        <taxon>Bacteroides</taxon>
    </lineage>
</organism>
<feature type="domain" description="Glycosyltransferase 2-like" evidence="3">
    <location>
        <begin position="6"/>
        <end position="147"/>
    </location>
</feature>
<comment type="caution">
    <text evidence="4">The sequence shown here is derived from an EMBL/GenBank/DDBJ whole genome shotgun (WGS) entry which is preliminary data.</text>
</comment>
<proteinExistence type="predicted"/>
<evidence type="ECO:0000256" key="1">
    <source>
        <dbReference type="ARBA" id="ARBA00022676"/>
    </source>
</evidence>
<dbReference type="Gene3D" id="3.90.550.10">
    <property type="entry name" value="Spore Coat Polysaccharide Biosynthesis Protein SpsA, Chain A"/>
    <property type="match status" value="1"/>
</dbReference>
<dbReference type="EMBL" id="JACOOE010000007">
    <property type="protein sequence ID" value="MBC5605968.1"/>
    <property type="molecule type" value="Genomic_DNA"/>
</dbReference>
<dbReference type="InterPro" id="IPR029044">
    <property type="entry name" value="Nucleotide-diphossugar_trans"/>
</dbReference>
<dbReference type="CDD" id="cd00761">
    <property type="entry name" value="Glyco_tranf_GTA_type"/>
    <property type="match status" value="1"/>
</dbReference>
<accession>A0ABR7CDW0</accession>